<evidence type="ECO:0000256" key="1">
    <source>
        <dbReference type="SAM" id="Phobius"/>
    </source>
</evidence>
<keyword evidence="1" id="KW-1133">Transmembrane helix</keyword>
<reference evidence="2 3" key="1">
    <citation type="submission" date="2021-04" db="EMBL/GenBank/DDBJ databases">
        <authorList>
            <person name="Bliznina A."/>
        </authorList>
    </citation>
    <scope>NUCLEOTIDE SEQUENCE [LARGE SCALE GENOMIC DNA]</scope>
</reference>
<evidence type="ECO:0000313" key="3">
    <source>
        <dbReference type="Proteomes" id="UP001158576"/>
    </source>
</evidence>
<organism evidence="2 3">
    <name type="scientific">Oikopleura dioica</name>
    <name type="common">Tunicate</name>
    <dbReference type="NCBI Taxonomy" id="34765"/>
    <lineage>
        <taxon>Eukaryota</taxon>
        <taxon>Metazoa</taxon>
        <taxon>Chordata</taxon>
        <taxon>Tunicata</taxon>
        <taxon>Appendicularia</taxon>
        <taxon>Copelata</taxon>
        <taxon>Oikopleuridae</taxon>
        <taxon>Oikopleura</taxon>
    </lineage>
</organism>
<keyword evidence="1" id="KW-0812">Transmembrane</keyword>
<protein>
    <submittedName>
        <fullName evidence="2">Oidioi.mRNA.OKI2018_I69.PAR.g9549.t1.cds</fullName>
    </submittedName>
</protein>
<keyword evidence="3" id="KW-1185">Reference proteome</keyword>
<accession>A0ABN7RPS6</accession>
<keyword evidence="1" id="KW-0472">Membrane</keyword>
<proteinExistence type="predicted"/>
<dbReference type="Proteomes" id="UP001158576">
    <property type="component" value="Chromosome PAR"/>
</dbReference>
<gene>
    <name evidence="2" type="ORF">OKIOD_LOCUS1107</name>
</gene>
<sequence>MTSKAFPCYSLIQQFGCTKNSIISECQNLKLLCENENISTYDRRFGSQKLKNVYEDSNSQDTIQEIRFIFLKSEETTPSSIESATPLEIHLPGFDGYMITIIFVLIIFIIVVWSSFKKSRKPPTDPSFKPEALV</sequence>
<name>A0ABN7RPS6_OIKDI</name>
<dbReference type="EMBL" id="OU015568">
    <property type="protein sequence ID" value="CAG5080349.1"/>
    <property type="molecule type" value="Genomic_DNA"/>
</dbReference>
<evidence type="ECO:0000313" key="2">
    <source>
        <dbReference type="EMBL" id="CAG5080349.1"/>
    </source>
</evidence>
<feature type="transmembrane region" description="Helical" evidence="1">
    <location>
        <begin position="96"/>
        <end position="116"/>
    </location>
</feature>